<dbReference type="GO" id="GO:0009294">
    <property type="term" value="P:DNA-mediated transformation"/>
    <property type="evidence" value="ECO:0007669"/>
    <property type="project" value="InterPro"/>
</dbReference>
<organism evidence="3">
    <name type="scientific">freshwater metagenome</name>
    <dbReference type="NCBI Taxonomy" id="449393"/>
    <lineage>
        <taxon>unclassified sequences</taxon>
        <taxon>metagenomes</taxon>
        <taxon>ecological metagenomes</taxon>
    </lineage>
</organism>
<protein>
    <submittedName>
        <fullName evidence="3">Unannotated protein</fullName>
    </submittedName>
</protein>
<dbReference type="PANTHER" id="PTHR43022">
    <property type="entry name" value="PROTEIN SMF"/>
    <property type="match status" value="1"/>
</dbReference>
<dbReference type="SUPFAM" id="SSF102405">
    <property type="entry name" value="MCP/YpsA-like"/>
    <property type="match status" value="1"/>
</dbReference>
<dbReference type="Gene3D" id="3.40.50.450">
    <property type="match status" value="1"/>
</dbReference>
<dbReference type="Pfam" id="PF02481">
    <property type="entry name" value="DNA_processg_A"/>
    <property type="match status" value="1"/>
</dbReference>
<sequence length="409" mass="43144">MVKVADLSISSSDLSAICAKVRFGNSSEDEIDYFSSIAWSVICEPGDAFAGQLISTFGAARALSLELARTAAARYVSLFAQAGSDWAEMQKFGRFERTLADARERWSPRFSMAKVASAVNTIAALGGWFVTETSEFWPNALLDLENHAPRGLWGIGTPNFDIGRAISVVGSRVSTAYGEYATGELVGPMASRGFSIISGGAYGIDAQAHRATLALGGKTIAVMAGGLDRLYPSGNRELFNEIASKGLLLSEMPPGAEPTKWRFLQRNRLIAALGQAIILVEANARSGAVSTANRGVDLGRPIGAVPGPINAPGSDGCHQLIRGQKAELITCADDILELLGENSTTMPAEVSGLGALETRVLDVIGLTGADFNRIRSEGGLTAAEAEIGIAGLSLLGYIERDSSGWRRSL</sequence>
<dbReference type="InterPro" id="IPR003488">
    <property type="entry name" value="DprA"/>
</dbReference>
<comment type="similarity">
    <text evidence="1">Belongs to the DprA/Smf family.</text>
</comment>
<name>A0A6J6IEV8_9ZZZZ</name>
<evidence type="ECO:0000313" key="3">
    <source>
        <dbReference type="EMBL" id="CAB4623337.1"/>
    </source>
</evidence>
<reference evidence="3" key="1">
    <citation type="submission" date="2020-05" db="EMBL/GenBank/DDBJ databases">
        <authorList>
            <person name="Chiriac C."/>
            <person name="Salcher M."/>
            <person name="Ghai R."/>
            <person name="Kavagutti S V."/>
        </authorList>
    </citation>
    <scope>NUCLEOTIDE SEQUENCE</scope>
</reference>
<evidence type="ECO:0000256" key="1">
    <source>
        <dbReference type="ARBA" id="ARBA00006525"/>
    </source>
</evidence>
<dbReference type="EMBL" id="CAEZVN010000001">
    <property type="protein sequence ID" value="CAB4623337.1"/>
    <property type="molecule type" value="Genomic_DNA"/>
</dbReference>
<proteinExistence type="inferred from homology"/>
<gene>
    <name evidence="3" type="ORF">UFOPK2001_00019</name>
</gene>
<dbReference type="AlphaFoldDB" id="A0A6J6IEV8"/>
<dbReference type="InterPro" id="IPR057666">
    <property type="entry name" value="DrpA_SLOG"/>
</dbReference>
<accession>A0A6J6IEV8</accession>
<evidence type="ECO:0000259" key="2">
    <source>
        <dbReference type="Pfam" id="PF02481"/>
    </source>
</evidence>
<dbReference type="NCBIfam" id="TIGR00732">
    <property type="entry name" value="dprA"/>
    <property type="match status" value="1"/>
</dbReference>
<feature type="domain" description="Smf/DprA SLOG" evidence="2">
    <location>
        <begin position="129"/>
        <end position="339"/>
    </location>
</feature>
<dbReference type="PANTHER" id="PTHR43022:SF1">
    <property type="entry name" value="PROTEIN SMF"/>
    <property type="match status" value="1"/>
</dbReference>